<dbReference type="GO" id="GO:0004527">
    <property type="term" value="F:exonuclease activity"/>
    <property type="evidence" value="ECO:0007669"/>
    <property type="project" value="UniProtKB-KW"/>
</dbReference>
<proteinExistence type="inferred from homology"/>
<keyword evidence="3" id="KW-0378">Hydrolase</keyword>
<comment type="similarity">
    <text evidence="1">Belongs to the REXO1/REXO3 family.</text>
</comment>
<protein>
    <recommendedName>
        <fullName evidence="6">Exonuclease domain-containing protein</fullName>
    </recommendedName>
</protein>
<keyword evidence="2" id="KW-0540">Nuclease</keyword>
<dbReference type="InterPro" id="IPR034922">
    <property type="entry name" value="REX1-like_exo"/>
</dbReference>
<evidence type="ECO:0000256" key="5">
    <source>
        <dbReference type="SAM" id="MobiDB-lite"/>
    </source>
</evidence>
<feature type="domain" description="Exonuclease" evidence="6">
    <location>
        <begin position="417"/>
        <end position="595"/>
    </location>
</feature>
<evidence type="ECO:0000256" key="2">
    <source>
        <dbReference type="ARBA" id="ARBA00022722"/>
    </source>
</evidence>
<dbReference type="GO" id="GO:0003676">
    <property type="term" value="F:nucleic acid binding"/>
    <property type="evidence" value="ECO:0007669"/>
    <property type="project" value="InterPro"/>
</dbReference>
<gene>
    <name evidence="7" type="ORF">P154DRAFT_317459</name>
</gene>
<feature type="compositionally biased region" description="Low complexity" evidence="5">
    <location>
        <begin position="37"/>
        <end position="49"/>
    </location>
</feature>
<dbReference type="Proteomes" id="UP000799779">
    <property type="component" value="Unassembled WGS sequence"/>
</dbReference>
<dbReference type="AlphaFoldDB" id="A0A6A5WXM4"/>
<feature type="compositionally biased region" description="Low complexity" evidence="5">
    <location>
        <begin position="110"/>
        <end position="129"/>
    </location>
</feature>
<name>A0A6A5WXM4_9PLEO</name>
<dbReference type="SUPFAM" id="SSF53098">
    <property type="entry name" value="Ribonuclease H-like"/>
    <property type="match status" value="1"/>
</dbReference>
<feature type="compositionally biased region" description="Polar residues" evidence="5">
    <location>
        <begin position="86"/>
        <end position="96"/>
    </location>
</feature>
<dbReference type="EMBL" id="ML977562">
    <property type="protein sequence ID" value="KAF2005724.1"/>
    <property type="molecule type" value="Genomic_DNA"/>
</dbReference>
<dbReference type="PANTHER" id="PTHR12801:SF112">
    <property type="entry name" value="RNA EXONUCLEASE 3"/>
    <property type="match status" value="1"/>
</dbReference>
<reference evidence="7" key="1">
    <citation type="journal article" date="2020" name="Stud. Mycol.">
        <title>101 Dothideomycetes genomes: a test case for predicting lifestyles and emergence of pathogens.</title>
        <authorList>
            <person name="Haridas S."/>
            <person name="Albert R."/>
            <person name="Binder M."/>
            <person name="Bloem J."/>
            <person name="Labutti K."/>
            <person name="Salamov A."/>
            <person name="Andreopoulos B."/>
            <person name="Baker S."/>
            <person name="Barry K."/>
            <person name="Bills G."/>
            <person name="Bluhm B."/>
            <person name="Cannon C."/>
            <person name="Castanera R."/>
            <person name="Culley D."/>
            <person name="Daum C."/>
            <person name="Ezra D."/>
            <person name="Gonzalez J."/>
            <person name="Henrissat B."/>
            <person name="Kuo A."/>
            <person name="Liang C."/>
            <person name="Lipzen A."/>
            <person name="Lutzoni F."/>
            <person name="Magnuson J."/>
            <person name="Mondo S."/>
            <person name="Nolan M."/>
            <person name="Ohm R."/>
            <person name="Pangilinan J."/>
            <person name="Park H.-J."/>
            <person name="Ramirez L."/>
            <person name="Alfaro M."/>
            <person name="Sun H."/>
            <person name="Tritt A."/>
            <person name="Yoshinaga Y."/>
            <person name="Zwiers L.-H."/>
            <person name="Turgeon B."/>
            <person name="Goodwin S."/>
            <person name="Spatafora J."/>
            <person name="Crous P."/>
            <person name="Grigoriev I."/>
        </authorList>
    </citation>
    <scope>NUCLEOTIDE SEQUENCE</scope>
    <source>
        <strain evidence="7">CBS 123094</strain>
    </source>
</reference>
<dbReference type="CDD" id="cd06145">
    <property type="entry name" value="REX1_like"/>
    <property type="match status" value="1"/>
</dbReference>
<keyword evidence="4" id="KW-0269">Exonuclease</keyword>
<dbReference type="InterPro" id="IPR036397">
    <property type="entry name" value="RNaseH_sf"/>
</dbReference>
<evidence type="ECO:0000313" key="8">
    <source>
        <dbReference type="Proteomes" id="UP000799779"/>
    </source>
</evidence>
<keyword evidence="8" id="KW-1185">Reference proteome</keyword>
<accession>A0A6A5WXM4</accession>
<evidence type="ECO:0000256" key="4">
    <source>
        <dbReference type="ARBA" id="ARBA00022839"/>
    </source>
</evidence>
<organism evidence="7 8">
    <name type="scientific">Amniculicola lignicola CBS 123094</name>
    <dbReference type="NCBI Taxonomy" id="1392246"/>
    <lineage>
        <taxon>Eukaryota</taxon>
        <taxon>Fungi</taxon>
        <taxon>Dikarya</taxon>
        <taxon>Ascomycota</taxon>
        <taxon>Pezizomycotina</taxon>
        <taxon>Dothideomycetes</taxon>
        <taxon>Pleosporomycetidae</taxon>
        <taxon>Pleosporales</taxon>
        <taxon>Amniculicolaceae</taxon>
        <taxon>Amniculicola</taxon>
    </lineage>
</organism>
<dbReference type="PANTHER" id="PTHR12801">
    <property type="entry name" value="RNA EXONUCLEASE REXO1 / RECO3 FAMILY MEMBER-RELATED"/>
    <property type="match status" value="1"/>
</dbReference>
<feature type="region of interest" description="Disordered" evidence="5">
    <location>
        <begin position="35"/>
        <end position="143"/>
    </location>
</feature>
<evidence type="ECO:0000256" key="1">
    <source>
        <dbReference type="ARBA" id="ARBA00006357"/>
    </source>
</evidence>
<dbReference type="GO" id="GO:0005634">
    <property type="term" value="C:nucleus"/>
    <property type="evidence" value="ECO:0007669"/>
    <property type="project" value="TreeGrafter"/>
</dbReference>
<dbReference type="Gene3D" id="3.30.420.10">
    <property type="entry name" value="Ribonuclease H-like superfamily/Ribonuclease H"/>
    <property type="match status" value="1"/>
</dbReference>
<evidence type="ECO:0000313" key="7">
    <source>
        <dbReference type="EMBL" id="KAF2005724.1"/>
    </source>
</evidence>
<dbReference type="OrthoDB" id="3996471at2759"/>
<dbReference type="SMART" id="SM00479">
    <property type="entry name" value="EXOIII"/>
    <property type="match status" value="1"/>
</dbReference>
<dbReference type="InterPro" id="IPR012337">
    <property type="entry name" value="RNaseH-like_sf"/>
</dbReference>
<dbReference type="InterPro" id="IPR047021">
    <property type="entry name" value="REXO1/3/4-like"/>
</dbReference>
<feature type="compositionally biased region" description="Polar residues" evidence="5">
    <location>
        <begin position="64"/>
        <end position="74"/>
    </location>
</feature>
<sequence length="655" mass="73130">MWPSQPSFRPFGNTACPAGAKCAVPYCLFLHEEKSKPASPARFSSSFSEETSHEAKRVKLNNGMKESTLATRSLTPPPPAVFVGSSLPQKEPSSANKPKAAKTASSSNHASSTLDSSSRTDLSSASRATSPPPKAPKALKAKPAPDVKVDLYPQKVPKEPVQFMKRLQFLKFLRKEMAERNKVLREDTERMSDPSIKALVLTENQLNKLANEEEAKIAAQNHSVYENVLKQRIMALKKMQVDGWVEERKAATKAKEEKPRQKPMESVITGLTPKEEVTFLSEIVTPMSALPKDYVTKLATEEEVEDTRQALISAQNWEVCDRCNTRFQVFPDRRESDGALTTLGPCRHHWGKNNYPRKVKGVSARAVTWTCCQEEKGVSAGCHVHETHVFKVSEEKRLSVVMPFIETPQNDKADPNLAICFDCEMSYTTHGLELVRLTAVSWPSHTPILDILVKPLGHILDMNTRFSGVSLEQFSNAVPYDPKNPTVDPKKLRIVESPYAARELFLSFLSKHTPILGHALENDFNAIRLIHPTIVDTVFLYPHSGGLPFRNSLRGLAKTHLGWQIQQGGAQGHDSYEDARATGELVRAKVRIEWLKKRRAGWSIRDDGVFPPESSDDVAATVEDVPAPTVPEKRKFGIFNDEDYGVPVKRPREDE</sequence>
<dbReference type="InterPro" id="IPR013520">
    <property type="entry name" value="Ribonucl_H"/>
</dbReference>
<evidence type="ECO:0000259" key="6">
    <source>
        <dbReference type="SMART" id="SM00479"/>
    </source>
</evidence>
<evidence type="ECO:0000256" key="3">
    <source>
        <dbReference type="ARBA" id="ARBA00022801"/>
    </source>
</evidence>